<gene>
    <name evidence="1" type="ORF">FHS56_000887</name>
</gene>
<name>A0A846MPP2_9BACT</name>
<accession>A0A846MPP2</accession>
<evidence type="ECO:0000313" key="1">
    <source>
        <dbReference type="EMBL" id="NIK73401.1"/>
    </source>
</evidence>
<dbReference type="NCBIfam" id="TIGR04183">
    <property type="entry name" value="Por_Secre_tail"/>
    <property type="match status" value="1"/>
</dbReference>
<protein>
    <recommendedName>
        <fullName evidence="3">Secretion system C-terminal sorting domain-containing protein</fullName>
    </recommendedName>
</protein>
<dbReference type="InterPro" id="IPR026444">
    <property type="entry name" value="Secre_tail"/>
</dbReference>
<evidence type="ECO:0000313" key="2">
    <source>
        <dbReference type="Proteomes" id="UP000537126"/>
    </source>
</evidence>
<dbReference type="Proteomes" id="UP000537126">
    <property type="component" value="Unassembled WGS sequence"/>
</dbReference>
<sequence>MEYDSLDLQALPQGVYFLRVVGTNQVHSIRIVKQ</sequence>
<dbReference type="EMBL" id="JAASRN010000001">
    <property type="protein sequence ID" value="NIK73401.1"/>
    <property type="molecule type" value="Genomic_DNA"/>
</dbReference>
<keyword evidence="2" id="KW-1185">Reference proteome</keyword>
<evidence type="ECO:0008006" key="3">
    <source>
        <dbReference type="Google" id="ProtNLM"/>
    </source>
</evidence>
<organism evidence="1 2">
    <name type="scientific">Thermonema lapsum</name>
    <dbReference type="NCBI Taxonomy" id="28195"/>
    <lineage>
        <taxon>Bacteria</taxon>
        <taxon>Pseudomonadati</taxon>
        <taxon>Bacteroidota</taxon>
        <taxon>Cytophagia</taxon>
        <taxon>Cytophagales</taxon>
        <taxon>Thermonemataceae</taxon>
        <taxon>Thermonema</taxon>
    </lineage>
</organism>
<dbReference type="AlphaFoldDB" id="A0A846MPP2"/>
<comment type="caution">
    <text evidence="1">The sequence shown here is derived from an EMBL/GenBank/DDBJ whole genome shotgun (WGS) entry which is preliminary data.</text>
</comment>
<proteinExistence type="predicted"/>
<reference evidence="1 2" key="1">
    <citation type="submission" date="2020-03" db="EMBL/GenBank/DDBJ databases">
        <title>Genomic Encyclopedia of Type Strains, Phase IV (KMG-IV): sequencing the most valuable type-strain genomes for metagenomic binning, comparative biology and taxonomic classification.</title>
        <authorList>
            <person name="Goeker M."/>
        </authorList>
    </citation>
    <scope>NUCLEOTIDE SEQUENCE [LARGE SCALE GENOMIC DNA]</scope>
    <source>
        <strain evidence="1 2">DSM 5718</strain>
    </source>
</reference>